<sequence>MEREITDLEFLRFFPKLKRFTCDMFYLKSLDGLRHLDACTELRIYKSPTRMSVQVVGELDKLEYLMLDGQTRDLSALESLPNLTTLSLGSARKLPGLDFLPRSLRSFTMNLGSITDISAIADTALETLAFFKVSGLADLSPISHLTSLRALRLHHLKEVANLPDMSALTQLTELVIDDLKKLSDTRPVLTAPNLTELAVTNLANIDPQAWEATWKTWIAQGRRPFWDQ</sequence>
<dbReference type="PANTHER" id="PTHR47186">
    <property type="entry name" value="LEUCINE-RICH REPEAT-CONTAINING PROTEIN 57"/>
    <property type="match status" value="1"/>
</dbReference>
<protein>
    <recommendedName>
        <fullName evidence="3">Leucine-rich repeat domain-containing protein</fullName>
    </recommendedName>
</protein>
<dbReference type="AlphaFoldDB" id="A0A1G4X2M6"/>
<reference evidence="2" key="1">
    <citation type="submission" date="2016-10" db="EMBL/GenBank/DDBJ databases">
        <authorList>
            <person name="Varghese N."/>
            <person name="Submissions S."/>
        </authorList>
    </citation>
    <scope>NUCLEOTIDE SEQUENCE [LARGE SCALE GENOMIC DNA]</scope>
    <source>
        <strain evidence="2">UNC267MFSha1.1M11</strain>
    </source>
</reference>
<evidence type="ECO:0008006" key="3">
    <source>
        <dbReference type="Google" id="ProtNLM"/>
    </source>
</evidence>
<dbReference type="InterPro" id="IPR032675">
    <property type="entry name" value="LRR_dom_sf"/>
</dbReference>
<dbReference type="EMBL" id="FMUB01000024">
    <property type="protein sequence ID" value="SCX34428.1"/>
    <property type="molecule type" value="Genomic_DNA"/>
</dbReference>
<dbReference type="Gene3D" id="3.80.10.10">
    <property type="entry name" value="Ribonuclease Inhibitor"/>
    <property type="match status" value="1"/>
</dbReference>
<name>A0A1G4X2M6_9MYCO</name>
<gene>
    <name evidence="1" type="ORF">SAMN02799620_06334</name>
</gene>
<proteinExistence type="predicted"/>
<evidence type="ECO:0000313" key="1">
    <source>
        <dbReference type="EMBL" id="SCX34428.1"/>
    </source>
</evidence>
<accession>A0A1G4X2M6</accession>
<evidence type="ECO:0000313" key="2">
    <source>
        <dbReference type="Proteomes" id="UP000199707"/>
    </source>
</evidence>
<dbReference type="STRING" id="1502745.SAMN02799620_06334"/>
<dbReference type="SUPFAM" id="SSF52058">
    <property type="entry name" value="L domain-like"/>
    <property type="match status" value="1"/>
</dbReference>
<organism evidence="1 2">
    <name type="scientific">Mycolicibacterium fluoranthenivorans</name>
    <dbReference type="NCBI Taxonomy" id="258505"/>
    <lineage>
        <taxon>Bacteria</taxon>
        <taxon>Bacillati</taxon>
        <taxon>Actinomycetota</taxon>
        <taxon>Actinomycetes</taxon>
        <taxon>Mycobacteriales</taxon>
        <taxon>Mycobacteriaceae</taxon>
        <taxon>Mycolicibacterium</taxon>
    </lineage>
</organism>
<dbReference type="Proteomes" id="UP000199707">
    <property type="component" value="Unassembled WGS sequence"/>
</dbReference>